<dbReference type="Proteomes" id="UP001596287">
    <property type="component" value="Unassembled WGS sequence"/>
</dbReference>
<feature type="signal peptide" evidence="1">
    <location>
        <begin position="1"/>
        <end position="20"/>
    </location>
</feature>
<comment type="caution">
    <text evidence="2">The sequence shown here is derived from an EMBL/GenBank/DDBJ whole genome shotgun (WGS) entry which is preliminary data.</text>
</comment>
<gene>
    <name evidence="2" type="ORF">ACFPVY_09360</name>
</gene>
<keyword evidence="1" id="KW-0732">Signal</keyword>
<protein>
    <submittedName>
        <fullName evidence="2">Uncharacterized protein</fullName>
    </submittedName>
</protein>
<proteinExistence type="predicted"/>
<organism evidence="2 3">
    <name type="scientific">Flavobacterium qiangtangense</name>
    <dbReference type="NCBI Taxonomy" id="1442595"/>
    <lineage>
        <taxon>Bacteria</taxon>
        <taxon>Pseudomonadati</taxon>
        <taxon>Bacteroidota</taxon>
        <taxon>Flavobacteriia</taxon>
        <taxon>Flavobacteriales</taxon>
        <taxon>Flavobacteriaceae</taxon>
        <taxon>Flavobacterium</taxon>
    </lineage>
</organism>
<name>A0ABW1PPJ7_9FLAO</name>
<evidence type="ECO:0000256" key="1">
    <source>
        <dbReference type="SAM" id="SignalP"/>
    </source>
</evidence>
<dbReference type="RefSeq" id="WP_379791719.1">
    <property type="nucleotide sequence ID" value="NZ_JBHSQB010000007.1"/>
</dbReference>
<feature type="chain" id="PRO_5046557488" evidence="1">
    <location>
        <begin position="21"/>
        <end position="108"/>
    </location>
</feature>
<evidence type="ECO:0000313" key="2">
    <source>
        <dbReference type="EMBL" id="MFC6096851.1"/>
    </source>
</evidence>
<sequence>MKKIIALLTLFFAFTFNVSAQDASKVNELAKKDVALLSTIVKVSPQAQAKLSEAFLRKHEVYTQGNLSEERKKIVAKSIDAKLRATLSADEMTKLQANAEVYKQLTQN</sequence>
<reference evidence="3" key="1">
    <citation type="journal article" date="2019" name="Int. J. Syst. Evol. Microbiol.">
        <title>The Global Catalogue of Microorganisms (GCM) 10K type strain sequencing project: providing services to taxonomists for standard genome sequencing and annotation.</title>
        <authorList>
            <consortium name="The Broad Institute Genomics Platform"/>
            <consortium name="The Broad Institute Genome Sequencing Center for Infectious Disease"/>
            <person name="Wu L."/>
            <person name="Ma J."/>
        </authorList>
    </citation>
    <scope>NUCLEOTIDE SEQUENCE [LARGE SCALE GENOMIC DNA]</scope>
    <source>
        <strain evidence="3">CCUG 49679</strain>
    </source>
</reference>
<accession>A0ABW1PPJ7</accession>
<keyword evidence="3" id="KW-1185">Reference proteome</keyword>
<dbReference type="EMBL" id="JBHSQB010000007">
    <property type="protein sequence ID" value="MFC6096851.1"/>
    <property type="molecule type" value="Genomic_DNA"/>
</dbReference>
<evidence type="ECO:0000313" key="3">
    <source>
        <dbReference type="Proteomes" id="UP001596287"/>
    </source>
</evidence>